<evidence type="ECO:0000313" key="2">
    <source>
        <dbReference type="Proteomes" id="UP000000376"/>
    </source>
</evidence>
<dbReference type="Proteomes" id="UP000000376">
    <property type="component" value="Chromosome"/>
</dbReference>
<sequence>MVYQPKQLRSCVRRNEPLGWIHPGHHFDGKIHGSHQDWLDMPTWLGSDIAGLRESVFHGNFQYIQLIGEINELLQCASYGELTQEYPDDVVRSSKDVVPTRREPNVIELRLPEPFDVEKKRYRSRVYFAEPMIIDALVSLGHLMKDVDSQMWREEQDRKIDDCARRLESWVKKPTCPSAQ</sequence>
<dbReference type="AlphaFoldDB" id="D7BKL9"/>
<proteinExistence type="predicted"/>
<keyword evidence="2" id="KW-1185">Reference proteome</keyword>
<dbReference type="KEGG" id="ahe:Arch_1498"/>
<dbReference type="HOGENOM" id="CLU_1493254_0_0_11"/>
<organism evidence="1 2">
    <name type="scientific">Arcanobacterium haemolyticum (strain ATCC 9345 / DSM 20595 / CCM 5947 / CCUG 17215 / LMG 16163 / NBRC 15585 / NCTC 8452 / 11018)</name>
    <dbReference type="NCBI Taxonomy" id="644284"/>
    <lineage>
        <taxon>Bacteria</taxon>
        <taxon>Bacillati</taxon>
        <taxon>Actinomycetota</taxon>
        <taxon>Actinomycetes</taxon>
        <taxon>Actinomycetales</taxon>
        <taxon>Actinomycetaceae</taxon>
        <taxon>Arcanobacterium</taxon>
    </lineage>
</organism>
<dbReference type="OrthoDB" id="9988519at2"/>
<dbReference type="STRING" id="644284.Arch_1498"/>
<evidence type="ECO:0000313" key="1">
    <source>
        <dbReference type="EMBL" id="ADH93199.1"/>
    </source>
</evidence>
<name>D7BKL9_ARCHD</name>
<dbReference type="EMBL" id="CP002045">
    <property type="protein sequence ID" value="ADH93199.1"/>
    <property type="molecule type" value="Genomic_DNA"/>
</dbReference>
<gene>
    <name evidence="1" type="ordered locus">Arch_1498</name>
</gene>
<dbReference type="RefSeq" id="WP_013170689.1">
    <property type="nucleotide sequence ID" value="NC_014218.1"/>
</dbReference>
<protein>
    <submittedName>
        <fullName evidence="1">Uncharacterized protein</fullName>
    </submittedName>
</protein>
<accession>D7BKL9</accession>
<reference evidence="1 2" key="1">
    <citation type="journal article" date="2010" name="Stand. Genomic Sci.">
        <title>Complete genome sequence of Arcanobacterium haemolyticum type strain (11018).</title>
        <authorList>
            <person name="Yasawong M."/>
            <person name="Teshima H."/>
            <person name="Lapidus A."/>
            <person name="Nolan M."/>
            <person name="Lucas S."/>
            <person name="Glavina Del Rio T."/>
            <person name="Tice H."/>
            <person name="Cheng J."/>
            <person name="Bruce D."/>
            <person name="Detter C."/>
            <person name="Tapia R."/>
            <person name="Han C."/>
            <person name="Goodwin L."/>
            <person name="Pitluck S."/>
            <person name="Liolios K."/>
            <person name="Ivanova N."/>
            <person name="Mavromatis K."/>
            <person name="Mikhailova N."/>
            <person name="Pati A."/>
            <person name="Chen A."/>
            <person name="Palaniappan K."/>
            <person name="Land M."/>
            <person name="Hauser L."/>
            <person name="Chang Y."/>
            <person name="Jeffries C."/>
            <person name="Rohde M."/>
            <person name="Sikorski J."/>
            <person name="Pukall R."/>
            <person name="Goker M."/>
            <person name="Woyke T."/>
            <person name="Bristow J."/>
            <person name="Eisen J."/>
            <person name="Markowitz V."/>
            <person name="Hugenholtz P."/>
            <person name="Kyrpides N."/>
            <person name="Klenk H."/>
        </authorList>
    </citation>
    <scope>NUCLEOTIDE SEQUENCE [LARGE SCALE GENOMIC DNA]</scope>
    <source>
        <strain evidence="2">ATCC 9345 / DSM 20595 / CCUG 17215 / LMG 16163 / NBRC 15585 / NCTC 8452 / 11018</strain>
    </source>
</reference>